<keyword evidence="4 7" id="KW-0067">ATP-binding</keyword>
<organism evidence="7 8">
    <name type="scientific">Paragemmobacter amnigenus</name>
    <dbReference type="NCBI Taxonomy" id="2852097"/>
    <lineage>
        <taxon>Bacteria</taxon>
        <taxon>Pseudomonadati</taxon>
        <taxon>Pseudomonadota</taxon>
        <taxon>Alphaproteobacteria</taxon>
        <taxon>Rhodobacterales</taxon>
        <taxon>Paracoccaceae</taxon>
        <taxon>Paragemmobacter</taxon>
    </lineage>
</organism>
<proteinExistence type="inferred from homology"/>
<dbReference type="SUPFAM" id="SSF52540">
    <property type="entry name" value="P-loop containing nucleoside triphosphate hydrolases"/>
    <property type="match status" value="1"/>
</dbReference>
<dbReference type="CDD" id="cd03224">
    <property type="entry name" value="ABC_TM1139_LivF_branched"/>
    <property type="match status" value="1"/>
</dbReference>
<name>A0ABS6J8P3_9RHOB</name>
<evidence type="ECO:0000313" key="8">
    <source>
        <dbReference type="Proteomes" id="UP000731907"/>
    </source>
</evidence>
<keyword evidence="5" id="KW-0029">Amino-acid transport</keyword>
<gene>
    <name evidence="7" type="ORF">GU927_019875</name>
</gene>
<evidence type="ECO:0000259" key="6">
    <source>
        <dbReference type="PROSITE" id="PS50893"/>
    </source>
</evidence>
<keyword evidence="2" id="KW-0813">Transport</keyword>
<sequence length="235" mass="25771">MLLSVRSIEVNYGQVRAVRGVSLEVGNAQVVTLIGSNGAGKSTTLRAISGLNRPSKGEIWFDGARIDQLPPVEIVKRGIAHVPEGRHVFANLTVLQNLYTGGYLSRNKAKLNAILEQIYQYFPILAQRRDQRANTLSGGEQQMLAIGRMMMSSPRLILLDEPSLGLSPKMMKEISRIILTIREGGTPVVLVEQNAEMALKLANHGYVMETGKISLDGPAEELRGNDHVRKAYLGI</sequence>
<dbReference type="RefSeq" id="WP_161764158.1">
    <property type="nucleotide sequence ID" value="NZ_JAAATX020000019.1"/>
</dbReference>
<dbReference type="GO" id="GO:0005524">
    <property type="term" value="F:ATP binding"/>
    <property type="evidence" value="ECO:0007669"/>
    <property type="project" value="UniProtKB-KW"/>
</dbReference>
<reference evidence="7 8" key="1">
    <citation type="submission" date="2021-06" db="EMBL/GenBank/DDBJ databases">
        <title>Rhodobacteraceae bacterium strain HSP-20.</title>
        <authorList>
            <person name="Chen W.-M."/>
        </authorList>
    </citation>
    <scope>NUCLEOTIDE SEQUENCE [LARGE SCALE GENOMIC DNA]</scope>
    <source>
        <strain evidence="7 8">HSP-20</strain>
    </source>
</reference>
<dbReference type="InterPro" id="IPR003439">
    <property type="entry name" value="ABC_transporter-like_ATP-bd"/>
</dbReference>
<comment type="caution">
    <text evidence="7">The sequence shown here is derived from an EMBL/GenBank/DDBJ whole genome shotgun (WGS) entry which is preliminary data.</text>
</comment>
<protein>
    <submittedName>
        <fullName evidence="7">ABC transporter ATP-binding protein</fullName>
    </submittedName>
</protein>
<dbReference type="PANTHER" id="PTHR43820:SF4">
    <property type="entry name" value="HIGH-AFFINITY BRANCHED-CHAIN AMINO ACID TRANSPORT ATP-BINDING PROTEIN LIVF"/>
    <property type="match status" value="1"/>
</dbReference>
<dbReference type="Gene3D" id="3.40.50.300">
    <property type="entry name" value="P-loop containing nucleotide triphosphate hydrolases"/>
    <property type="match status" value="1"/>
</dbReference>
<dbReference type="Proteomes" id="UP000731907">
    <property type="component" value="Unassembled WGS sequence"/>
</dbReference>
<dbReference type="SMART" id="SM00382">
    <property type="entry name" value="AAA"/>
    <property type="match status" value="1"/>
</dbReference>
<accession>A0ABS6J8P3</accession>
<evidence type="ECO:0000313" key="7">
    <source>
        <dbReference type="EMBL" id="MBU9700104.1"/>
    </source>
</evidence>
<dbReference type="InterPro" id="IPR017871">
    <property type="entry name" value="ABC_transporter-like_CS"/>
</dbReference>
<evidence type="ECO:0000256" key="1">
    <source>
        <dbReference type="ARBA" id="ARBA00005417"/>
    </source>
</evidence>
<evidence type="ECO:0000256" key="2">
    <source>
        <dbReference type="ARBA" id="ARBA00022448"/>
    </source>
</evidence>
<feature type="domain" description="ABC transporter" evidence="6">
    <location>
        <begin position="3"/>
        <end position="235"/>
    </location>
</feature>
<dbReference type="InterPro" id="IPR052156">
    <property type="entry name" value="BCAA_Transport_ATP-bd_LivF"/>
</dbReference>
<dbReference type="InterPro" id="IPR027417">
    <property type="entry name" value="P-loop_NTPase"/>
</dbReference>
<dbReference type="PANTHER" id="PTHR43820">
    <property type="entry name" value="HIGH-AFFINITY BRANCHED-CHAIN AMINO ACID TRANSPORT ATP-BINDING PROTEIN LIVF"/>
    <property type="match status" value="1"/>
</dbReference>
<dbReference type="EMBL" id="JAAATX020000019">
    <property type="protein sequence ID" value="MBU9700104.1"/>
    <property type="molecule type" value="Genomic_DNA"/>
</dbReference>
<dbReference type="Pfam" id="PF00005">
    <property type="entry name" value="ABC_tran"/>
    <property type="match status" value="1"/>
</dbReference>
<evidence type="ECO:0000256" key="4">
    <source>
        <dbReference type="ARBA" id="ARBA00022840"/>
    </source>
</evidence>
<keyword evidence="3" id="KW-0547">Nucleotide-binding</keyword>
<comment type="similarity">
    <text evidence="1">Belongs to the ABC transporter superfamily.</text>
</comment>
<dbReference type="PROSITE" id="PS00211">
    <property type="entry name" value="ABC_TRANSPORTER_1"/>
    <property type="match status" value="1"/>
</dbReference>
<dbReference type="InterPro" id="IPR003593">
    <property type="entry name" value="AAA+_ATPase"/>
</dbReference>
<evidence type="ECO:0000256" key="3">
    <source>
        <dbReference type="ARBA" id="ARBA00022741"/>
    </source>
</evidence>
<dbReference type="PROSITE" id="PS50893">
    <property type="entry name" value="ABC_TRANSPORTER_2"/>
    <property type="match status" value="1"/>
</dbReference>
<keyword evidence="8" id="KW-1185">Reference proteome</keyword>
<evidence type="ECO:0000256" key="5">
    <source>
        <dbReference type="ARBA" id="ARBA00022970"/>
    </source>
</evidence>